<evidence type="ECO:0000313" key="2">
    <source>
        <dbReference type="EMBL" id="MFL9837478.1"/>
    </source>
</evidence>
<feature type="compositionally biased region" description="Low complexity" evidence="1">
    <location>
        <begin position="90"/>
        <end position="111"/>
    </location>
</feature>
<feature type="region of interest" description="Disordered" evidence="1">
    <location>
        <begin position="34"/>
        <end position="129"/>
    </location>
</feature>
<evidence type="ECO:0000313" key="3">
    <source>
        <dbReference type="Proteomes" id="UP001629059"/>
    </source>
</evidence>
<dbReference type="EMBL" id="JBELQB010000005">
    <property type="protein sequence ID" value="MFL9837478.1"/>
    <property type="molecule type" value="Genomic_DNA"/>
</dbReference>
<comment type="caution">
    <text evidence="2">The sequence shown here is derived from an EMBL/GenBank/DDBJ whole genome shotgun (WGS) entry which is preliminary data.</text>
</comment>
<dbReference type="Pfam" id="PF20125">
    <property type="entry name" value="DUF6515"/>
    <property type="match status" value="1"/>
</dbReference>
<reference evidence="2 3" key="1">
    <citation type="submission" date="2024-06" db="EMBL/GenBank/DDBJ databases">
        <authorList>
            <person name="Kaempfer P."/>
            <person name="Viver T."/>
        </authorList>
    </citation>
    <scope>NUCLEOTIDE SEQUENCE [LARGE SCALE GENOMIC DNA]</scope>
    <source>
        <strain evidence="2 3">ST-75</strain>
    </source>
</reference>
<accession>A0ABW8YB81</accession>
<gene>
    <name evidence="2" type="ORF">ABS768_08220</name>
</gene>
<organism evidence="2 3">
    <name type="scientific">Flavobacterium rhizophilum</name>
    <dbReference type="NCBI Taxonomy" id="3163296"/>
    <lineage>
        <taxon>Bacteria</taxon>
        <taxon>Pseudomonadati</taxon>
        <taxon>Bacteroidota</taxon>
        <taxon>Flavobacteriia</taxon>
        <taxon>Flavobacteriales</taxon>
        <taxon>Flavobacteriaceae</taxon>
        <taxon>Flavobacterium</taxon>
    </lineage>
</organism>
<sequence>METTNKLPIRYLLGAFLACVLMLPVESIAQRLPHRGGNGRAAPAHRSAPARQAPSRQAPSRTKQATRQVPSRQQNTRQAPSHNNSRPTINGGSRKSNNRNSTSNHHTTPSRGGHNKVNVSNNKRGDVNINIDNSMHTVVRSNRVAYTRPPYRYGGRGFYCYHPYYYHPFRPFYWGPVWHPWGYFVASLATTAIIISIENQKYHYDQGVYYVESNGGYTVVQAPVGATIKVLPEGSQTVTVNETTNNYYYGGTYYEKSDGGYTVVPPTAGTVVENLPEGAEETRVGDQTYVKYGETYYQPVQVDGKNMYEVVEVKQE</sequence>
<protein>
    <submittedName>
        <fullName evidence="2">DUF6515 family protein</fullName>
    </submittedName>
</protein>
<feature type="compositionally biased region" description="Polar residues" evidence="1">
    <location>
        <begin position="62"/>
        <end position="88"/>
    </location>
</feature>
<dbReference type="InterPro" id="IPR045398">
    <property type="entry name" value="DUF6515"/>
</dbReference>
<name>A0ABW8YB81_9FLAO</name>
<evidence type="ECO:0000256" key="1">
    <source>
        <dbReference type="SAM" id="MobiDB-lite"/>
    </source>
</evidence>
<dbReference type="Proteomes" id="UP001629059">
    <property type="component" value="Unassembled WGS sequence"/>
</dbReference>
<proteinExistence type="predicted"/>
<dbReference type="RefSeq" id="WP_408074478.1">
    <property type="nucleotide sequence ID" value="NZ_JBELQB010000005.1"/>
</dbReference>
<feature type="compositionally biased region" description="Low complexity" evidence="1">
    <location>
        <begin position="40"/>
        <end position="61"/>
    </location>
</feature>
<keyword evidence="3" id="KW-1185">Reference proteome</keyword>